<proteinExistence type="predicted"/>
<name>A0A165TYA4_9AGAM</name>
<evidence type="ECO:0000256" key="2">
    <source>
        <dbReference type="RuleBase" id="RU000682"/>
    </source>
</evidence>
<feature type="compositionally biased region" description="Acidic residues" evidence="3">
    <location>
        <begin position="397"/>
        <end position="410"/>
    </location>
</feature>
<dbReference type="Gene3D" id="1.10.10.60">
    <property type="entry name" value="Homeodomain-like"/>
    <property type="match status" value="1"/>
</dbReference>
<dbReference type="Pfam" id="PF00046">
    <property type="entry name" value="Homeodomain"/>
    <property type="match status" value="1"/>
</dbReference>
<dbReference type="GO" id="GO:0003677">
    <property type="term" value="F:DNA binding"/>
    <property type="evidence" value="ECO:0007669"/>
    <property type="project" value="UniProtKB-UniRule"/>
</dbReference>
<dbReference type="InterPro" id="IPR009057">
    <property type="entry name" value="Homeodomain-like_sf"/>
</dbReference>
<dbReference type="AlphaFoldDB" id="A0A165TYA4"/>
<evidence type="ECO:0000313" key="5">
    <source>
        <dbReference type="EMBL" id="KZT27356.1"/>
    </source>
</evidence>
<dbReference type="GO" id="GO:0005634">
    <property type="term" value="C:nucleus"/>
    <property type="evidence" value="ECO:0007669"/>
    <property type="project" value="UniProtKB-SubCell"/>
</dbReference>
<feature type="DNA-binding region" description="Homeobox" evidence="1">
    <location>
        <begin position="43"/>
        <end position="102"/>
    </location>
</feature>
<keyword evidence="1 2" id="KW-0371">Homeobox</keyword>
<dbReference type="SUPFAM" id="SSF46689">
    <property type="entry name" value="Homeodomain-like"/>
    <property type="match status" value="1"/>
</dbReference>
<dbReference type="SMART" id="SM00389">
    <property type="entry name" value="HOX"/>
    <property type="match status" value="1"/>
</dbReference>
<dbReference type="CDD" id="cd00086">
    <property type="entry name" value="homeodomain"/>
    <property type="match status" value="1"/>
</dbReference>
<sequence length="442" mass="47725">MASTSQVVPESVRIVPRTRSWSTRTMASESAQSPSQSLEPPCKKRSAVVAAPWQLDILVCLFQQTQNPSEEQRKWAVSKTGLDEKWISNWFQRQRNPKKRIHIIANLTGGAADAPSPALSAAARTGSPSRCDTPETGCPAAIAYSSDLSKNSIDLREGQVSPHEMSLEYPPLPDPFESNSHAGDRTSSAVSPLVFSSRINPINLTSQPYEYTPSGIRTGDIPTPHDAFWPSGGSSHFPGQGESQDSSRNLPDISGFLFDREPYERQLLGLGLGVLPCSPSNQFSSNMATITPQMLRFSLPQHDSPVVDSFNVALHAIPPPTLPISFPVRLSDLISLTRRLRKTYAQDVAQAVGESPDPARNSIVPEIVDKDATDGAPENQGGQNAAVKKESSKLINVEDDAGNSTDEEPELITPQDEVNLAFPVPEKELSAAALSAALTGDK</sequence>
<evidence type="ECO:0000256" key="1">
    <source>
        <dbReference type="PROSITE-ProRule" id="PRU00108"/>
    </source>
</evidence>
<keyword evidence="6" id="KW-1185">Reference proteome</keyword>
<keyword evidence="1 2" id="KW-0539">Nucleus</keyword>
<accession>A0A165TYA4</accession>
<feature type="region of interest" description="Disordered" evidence="3">
    <location>
        <begin position="114"/>
        <end position="134"/>
    </location>
</feature>
<dbReference type="OrthoDB" id="3259691at2759"/>
<gene>
    <name evidence="5" type="ORF">NEOLEDRAFT_1240313</name>
</gene>
<dbReference type="InParanoid" id="A0A165TYA4"/>
<keyword evidence="1 2" id="KW-0238">DNA-binding</keyword>
<evidence type="ECO:0000313" key="6">
    <source>
        <dbReference type="Proteomes" id="UP000076761"/>
    </source>
</evidence>
<dbReference type="PROSITE" id="PS50071">
    <property type="entry name" value="HOMEOBOX_2"/>
    <property type="match status" value="1"/>
</dbReference>
<reference evidence="5 6" key="1">
    <citation type="journal article" date="2016" name="Mol. Biol. Evol.">
        <title>Comparative Genomics of Early-Diverging Mushroom-Forming Fungi Provides Insights into the Origins of Lignocellulose Decay Capabilities.</title>
        <authorList>
            <person name="Nagy L.G."/>
            <person name="Riley R."/>
            <person name="Tritt A."/>
            <person name="Adam C."/>
            <person name="Daum C."/>
            <person name="Floudas D."/>
            <person name="Sun H."/>
            <person name="Yadav J.S."/>
            <person name="Pangilinan J."/>
            <person name="Larsson K.H."/>
            <person name="Matsuura K."/>
            <person name="Barry K."/>
            <person name="Labutti K."/>
            <person name="Kuo R."/>
            <person name="Ohm R.A."/>
            <person name="Bhattacharya S.S."/>
            <person name="Shirouzu T."/>
            <person name="Yoshinaga Y."/>
            <person name="Martin F.M."/>
            <person name="Grigoriev I.V."/>
            <person name="Hibbett D.S."/>
        </authorList>
    </citation>
    <scope>NUCLEOTIDE SEQUENCE [LARGE SCALE GENOMIC DNA]</scope>
    <source>
        <strain evidence="5 6">HHB14362 ss-1</strain>
    </source>
</reference>
<dbReference type="InterPro" id="IPR001356">
    <property type="entry name" value="HD"/>
</dbReference>
<comment type="subcellular location">
    <subcellularLocation>
        <location evidence="1 2">Nucleus</location>
    </subcellularLocation>
</comment>
<organism evidence="5 6">
    <name type="scientific">Neolentinus lepideus HHB14362 ss-1</name>
    <dbReference type="NCBI Taxonomy" id="1314782"/>
    <lineage>
        <taxon>Eukaryota</taxon>
        <taxon>Fungi</taxon>
        <taxon>Dikarya</taxon>
        <taxon>Basidiomycota</taxon>
        <taxon>Agaricomycotina</taxon>
        <taxon>Agaricomycetes</taxon>
        <taxon>Gloeophyllales</taxon>
        <taxon>Gloeophyllaceae</taxon>
        <taxon>Neolentinus</taxon>
    </lineage>
</organism>
<dbReference type="Proteomes" id="UP000076761">
    <property type="component" value="Unassembled WGS sequence"/>
</dbReference>
<feature type="domain" description="Homeobox" evidence="4">
    <location>
        <begin position="41"/>
        <end position="101"/>
    </location>
</feature>
<dbReference type="EMBL" id="KV425562">
    <property type="protein sequence ID" value="KZT27356.1"/>
    <property type="molecule type" value="Genomic_DNA"/>
</dbReference>
<feature type="compositionally biased region" description="Polar residues" evidence="3">
    <location>
        <begin position="19"/>
        <end position="38"/>
    </location>
</feature>
<evidence type="ECO:0000256" key="3">
    <source>
        <dbReference type="SAM" id="MobiDB-lite"/>
    </source>
</evidence>
<evidence type="ECO:0000259" key="4">
    <source>
        <dbReference type="PROSITE" id="PS50071"/>
    </source>
</evidence>
<feature type="compositionally biased region" description="Low complexity" evidence="3">
    <location>
        <begin position="114"/>
        <end position="123"/>
    </location>
</feature>
<feature type="region of interest" description="Disordered" evidence="3">
    <location>
        <begin position="371"/>
        <end position="416"/>
    </location>
</feature>
<feature type="region of interest" description="Disordered" evidence="3">
    <location>
        <begin position="18"/>
        <end position="41"/>
    </location>
</feature>
<protein>
    <recommendedName>
        <fullName evidence="4">Homeobox domain-containing protein</fullName>
    </recommendedName>
</protein>